<dbReference type="InterPro" id="IPR014036">
    <property type="entry name" value="DeoR-like_C"/>
</dbReference>
<dbReference type="AlphaFoldDB" id="A0A0A1MR98"/>
<reference evidence="5 6" key="1">
    <citation type="submission" date="2014-11" db="EMBL/GenBank/DDBJ databases">
        <authorList>
            <person name="Urmite Genomes Urmite Genomes"/>
        </authorList>
    </citation>
    <scope>NUCLEOTIDE SEQUENCE [LARGE SCALE GENOMIC DNA]</scope>
    <source>
        <strain evidence="5 6">Oc5</strain>
    </source>
</reference>
<keyword evidence="3" id="KW-0804">Transcription</keyword>
<dbReference type="EMBL" id="CDGG01000001">
    <property type="protein sequence ID" value="CEI82147.1"/>
    <property type="molecule type" value="Genomic_DNA"/>
</dbReference>
<dbReference type="SMART" id="SM00420">
    <property type="entry name" value="HTH_DEOR"/>
    <property type="match status" value="1"/>
</dbReference>
<dbReference type="Proteomes" id="UP000040453">
    <property type="component" value="Unassembled WGS sequence"/>
</dbReference>
<keyword evidence="1" id="KW-0805">Transcription regulation</keyword>
<dbReference type="GO" id="GO:0003677">
    <property type="term" value="F:DNA binding"/>
    <property type="evidence" value="ECO:0007669"/>
    <property type="project" value="UniProtKB-KW"/>
</dbReference>
<dbReference type="STRING" id="545501.BN997_02005"/>
<dbReference type="PRINTS" id="PR00037">
    <property type="entry name" value="HTHLACR"/>
</dbReference>
<sequence>MLTFWILCVILNVRKEVINIKSKRIAALQEYITLKQRASYDELVDKFAVSKNTIRNDVQELCKTGDIVKVHGGAAVNQPTEKKQQNKDITKPLTSFTYRQTKNLPNKQRIAEQAANYIQDGDIIFIDTGTTVLELIKYIQDKQITIVTNNIDFILRTMPYENLTVYSLGGALNRRTQSFTTIQAQEILKNYNINKAFLAATAISIKNGVTSSIPVESELKFYIAEQIEQKLLLVDHQKFDKVALTTYCNLNQLDYLITDQRPGQAYIDYCKNYNVELVIANQNEGV</sequence>
<evidence type="ECO:0000259" key="4">
    <source>
        <dbReference type="PROSITE" id="PS51000"/>
    </source>
</evidence>
<dbReference type="InterPro" id="IPR018356">
    <property type="entry name" value="Tscrpt_reg_HTH_DeoR_CS"/>
</dbReference>
<dbReference type="PROSITE" id="PS00894">
    <property type="entry name" value="HTH_DEOR_1"/>
    <property type="match status" value="1"/>
</dbReference>
<accession>A0A0A1MR98</accession>
<dbReference type="SMART" id="SM01134">
    <property type="entry name" value="DeoRC"/>
    <property type="match status" value="1"/>
</dbReference>
<organism evidence="5 6">
    <name type="scientific">Oceanobacillus oncorhynchi</name>
    <dbReference type="NCBI Taxonomy" id="545501"/>
    <lineage>
        <taxon>Bacteria</taxon>
        <taxon>Bacillati</taxon>
        <taxon>Bacillota</taxon>
        <taxon>Bacilli</taxon>
        <taxon>Bacillales</taxon>
        <taxon>Bacillaceae</taxon>
        <taxon>Oceanobacillus</taxon>
    </lineage>
</organism>
<dbReference type="Gene3D" id="3.40.50.1360">
    <property type="match status" value="1"/>
</dbReference>
<gene>
    <name evidence="5" type="primary">glcR_2</name>
    <name evidence="5" type="ORF">BN997_02005</name>
</gene>
<dbReference type="SUPFAM" id="SSF46785">
    <property type="entry name" value="Winged helix' DNA-binding domain"/>
    <property type="match status" value="1"/>
</dbReference>
<dbReference type="InterPro" id="IPR050313">
    <property type="entry name" value="Carb_Metab_HTH_regulators"/>
</dbReference>
<dbReference type="InterPro" id="IPR001034">
    <property type="entry name" value="DeoR_HTH"/>
</dbReference>
<dbReference type="InterPro" id="IPR036390">
    <property type="entry name" value="WH_DNA-bd_sf"/>
</dbReference>
<evidence type="ECO:0000256" key="1">
    <source>
        <dbReference type="ARBA" id="ARBA00023015"/>
    </source>
</evidence>
<evidence type="ECO:0000256" key="2">
    <source>
        <dbReference type="ARBA" id="ARBA00023125"/>
    </source>
</evidence>
<dbReference type="SUPFAM" id="SSF100950">
    <property type="entry name" value="NagB/RpiA/CoA transferase-like"/>
    <property type="match status" value="1"/>
</dbReference>
<dbReference type="Pfam" id="PF08220">
    <property type="entry name" value="HTH_DeoR"/>
    <property type="match status" value="1"/>
</dbReference>
<name>A0A0A1MR98_9BACI</name>
<dbReference type="InterPro" id="IPR037171">
    <property type="entry name" value="NagB/RpiA_transferase-like"/>
</dbReference>
<keyword evidence="2" id="KW-0238">DNA-binding</keyword>
<evidence type="ECO:0000256" key="3">
    <source>
        <dbReference type="ARBA" id="ARBA00023163"/>
    </source>
</evidence>
<dbReference type="PROSITE" id="PS51000">
    <property type="entry name" value="HTH_DEOR_2"/>
    <property type="match status" value="1"/>
</dbReference>
<evidence type="ECO:0000313" key="6">
    <source>
        <dbReference type="Proteomes" id="UP000040453"/>
    </source>
</evidence>
<dbReference type="PANTHER" id="PTHR30363">
    <property type="entry name" value="HTH-TYPE TRANSCRIPTIONAL REGULATOR SRLR-RELATED"/>
    <property type="match status" value="1"/>
</dbReference>
<dbReference type="Pfam" id="PF00455">
    <property type="entry name" value="DeoRC"/>
    <property type="match status" value="1"/>
</dbReference>
<feature type="domain" description="HTH deoR-type" evidence="4">
    <location>
        <begin position="21"/>
        <end position="76"/>
    </location>
</feature>
<proteinExistence type="predicted"/>
<protein>
    <submittedName>
        <fullName evidence="5">HTH-type transcriptional repressor GlcR</fullName>
    </submittedName>
</protein>
<dbReference type="GO" id="GO:0003700">
    <property type="term" value="F:DNA-binding transcription factor activity"/>
    <property type="evidence" value="ECO:0007669"/>
    <property type="project" value="InterPro"/>
</dbReference>
<keyword evidence="6" id="KW-1185">Reference proteome</keyword>
<evidence type="ECO:0000313" key="5">
    <source>
        <dbReference type="EMBL" id="CEI82147.1"/>
    </source>
</evidence>
<dbReference type="PANTHER" id="PTHR30363:SF60">
    <property type="entry name" value="HTH-TYPE TRANSCRIPTIONAL REGULATOR IOLR"/>
    <property type="match status" value="1"/>
</dbReference>